<proteinExistence type="predicted"/>
<reference evidence="2" key="1">
    <citation type="submission" date="2022-11" db="EMBL/GenBank/DDBJ databases">
        <title>Genome Resource of Sclerotinia nivalis Strain SnTB1, a Plant Pathogen Isolated from American Ginseng.</title>
        <authorList>
            <person name="Fan S."/>
        </authorList>
    </citation>
    <scope>NUCLEOTIDE SEQUENCE</scope>
    <source>
        <strain evidence="2">SnTB1</strain>
    </source>
</reference>
<keyword evidence="3" id="KW-1185">Reference proteome</keyword>
<evidence type="ECO:0000313" key="3">
    <source>
        <dbReference type="Proteomes" id="UP001152300"/>
    </source>
</evidence>
<feature type="region of interest" description="Disordered" evidence="1">
    <location>
        <begin position="1"/>
        <end position="20"/>
    </location>
</feature>
<sequence length="163" mass="17903">MDTRRTFGTAREISSFFPSPPPWIPLQDSYSTEIESHSTQQYSSVRQDAGTRSSSRGISEIGYRDSGIADHTPQQSPSNNSCLCVMHPNIIHPPKYCNQEHNLCLSMCIPNPNPTPAPAPAPAPDRAFYPAGHIGMLHHAHIMHNPEKSTILAVSLFGAQLCK</sequence>
<feature type="compositionally biased region" description="Polar residues" evidence="1">
    <location>
        <begin position="28"/>
        <end position="57"/>
    </location>
</feature>
<organism evidence="2 3">
    <name type="scientific">Sclerotinia nivalis</name>
    <dbReference type="NCBI Taxonomy" id="352851"/>
    <lineage>
        <taxon>Eukaryota</taxon>
        <taxon>Fungi</taxon>
        <taxon>Dikarya</taxon>
        <taxon>Ascomycota</taxon>
        <taxon>Pezizomycotina</taxon>
        <taxon>Leotiomycetes</taxon>
        <taxon>Helotiales</taxon>
        <taxon>Sclerotiniaceae</taxon>
        <taxon>Sclerotinia</taxon>
    </lineage>
</organism>
<name>A0A9X0DL73_9HELO</name>
<gene>
    <name evidence="2" type="ORF">OCU04_003287</name>
</gene>
<protein>
    <submittedName>
        <fullName evidence="2">Uncharacterized protein</fullName>
    </submittedName>
</protein>
<dbReference type="Proteomes" id="UP001152300">
    <property type="component" value="Unassembled WGS sequence"/>
</dbReference>
<dbReference type="AlphaFoldDB" id="A0A9X0DL73"/>
<evidence type="ECO:0000313" key="2">
    <source>
        <dbReference type="EMBL" id="KAJ8067681.1"/>
    </source>
</evidence>
<evidence type="ECO:0000256" key="1">
    <source>
        <dbReference type="SAM" id="MobiDB-lite"/>
    </source>
</evidence>
<comment type="caution">
    <text evidence="2">The sequence shown here is derived from an EMBL/GenBank/DDBJ whole genome shotgun (WGS) entry which is preliminary data.</text>
</comment>
<accession>A0A9X0DL73</accession>
<feature type="region of interest" description="Disordered" evidence="1">
    <location>
        <begin position="27"/>
        <end position="76"/>
    </location>
</feature>
<dbReference type="EMBL" id="JAPEIS010000003">
    <property type="protein sequence ID" value="KAJ8067681.1"/>
    <property type="molecule type" value="Genomic_DNA"/>
</dbReference>